<keyword evidence="1" id="KW-0812">Transmembrane</keyword>
<gene>
    <name evidence="2" type="ORF">J1778_05720</name>
</gene>
<dbReference type="EMBL" id="JAFMOW010000055">
    <property type="protein sequence ID" value="MBU9854779.1"/>
    <property type="molecule type" value="Genomic_DNA"/>
</dbReference>
<protein>
    <submittedName>
        <fullName evidence="2">Uncharacterized protein</fullName>
    </submittedName>
</protein>
<evidence type="ECO:0000313" key="3">
    <source>
        <dbReference type="Proteomes" id="UP000734343"/>
    </source>
</evidence>
<comment type="caution">
    <text evidence="2">The sequence shown here is derived from an EMBL/GenBank/DDBJ whole genome shotgun (WGS) entry which is preliminary data.</text>
</comment>
<proteinExistence type="predicted"/>
<feature type="transmembrane region" description="Helical" evidence="1">
    <location>
        <begin position="12"/>
        <end position="40"/>
    </location>
</feature>
<reference evidence="2 3" key="1">
    <citation type="submission" date="2021-03" db="EMBL/GenBank/DDBJ databases">
        <title>Five novel Rahnella species.</title>
        <authorList>
            <person name="Brady C."/>
            <person name="Asselin J."/>
            <person name="Beer S."/>
            <person name="Bruberg M.B."/>
            <person name="Crampton B."/>
            <person name="Venter S."/>
            <person name="Arnold D."/>
            <person name="Denman S."/>
        </authorList>
    </citation>
    <scope>NUCLEOTIDE SEQUENCE [LARGE SCALE GENOMIC DNA]</scope>
    <source>
        <strain evidence="2 3">H11b</strain>
    </source>
</reference>
<dbReference type="Proteomes" id="UP000734343">
    <property type="component" value="Unassembled WGS sequence"/>
</dbReference>
<keyword evidence="1" id="KW-1133">Transmembrane helix</keyword>
<evidence type="ECO:0000256" key="1">
    <source>
        <dbReference type="SAM" id="Phobius"/>
    </source>
</evidence>
<accession>A0ABS6LRX2</accession>
<name>A0ABS6LRX2_9GAMM</name>
<organism evidence="2 3">
    <name type="scientific">Rahnella bonaserana</name>
    <dbReference type="NCBI Taxonomy" id="2816248"/>
    <lineage>
        <taxon>Bacteria</taxon>
        <taxon>Pseudomonadati</taxon>
        <taxon>Pseudomonadota</taxon>
        <taxon>Gammaproteobacteria</taxon>
        <taxon>Enterobacterales</taxon>
        <taxon>Yersiniaceae</taxon>
        <taxon>Rahnella</taxon>
    </lineage>
</organism>
<evidence type="ECO:0000313" key="2">
    <source>
        <dbReference type="EMBL" id="MBU9854779.1"/>
    </source>
</evidence>
<feature type="transmembrane region" description="Helical" evidence="1">
    <location>
        <begin position="46"/>
        <end position="70"/>
    </location>
</feature>
<keyword evidence="3" id="KW-1185">Reference proteome</keyword>
<sequence>MSLINKVNYLMLLIYSMVFFSVLGIGYRTIIALISLWVIGEFSYDWHQVIIGLKMAIVAGFAVTLAAFVFNKIDEYNARKKLPTEPNE</sequence>
<dbReference type="RefSeq" id="WP_217172354.1">
    <property type="nucleotide sequence ID" value="NZ_JAFMOW010000055.1"/>
</dbReference>
<keyword evidence="1" id="KW-0472">Membrane</keyword>